<comment type="subcellular location">
    <subcellularLocation>
        <location evidence="1">Membrane</location>
        <topology evidence="1">Multi-pass membrane protein</topology>
    </subcellularLocation>
</comment>
<dbReference type="PANTHER" id="PTHR21716:SF4">
    <property type="entry name" value="TRANSMEMBRANE PROTEIN 245"/>
    <property type="match status" value="1"/>
</dbReference>
<protein>
    <recommendedName>
        <fullName evidence="9">AI-2E family transporter</fullName>
    </recommendedName>
</protein>
<evidence type="ECO:0000256" key="1">
    <source>
        <dbReference type="ARBA" id="ARBA00004141"/>
    </source>
</evidence>
<dbReference type="EMBL" id="QFOI01000010">
    <property type="protein sequence ID" value="PZP52191.1"/>
    <property type="molecule type" value="Genomic_DNA"/>
</dbReference>
<feature type="transmembrane region" description="Helical" evidence="6">
    <location>
        <begin position="198"/>
        <end position="219"/>
    </location>
</feature>
<feature type="transmembrane region" description="Helical" evidence="6">
    <location>
        <begin position="67"/>
        <end position="89"/>
    </location>
</feature>
<dbReference type="InterPro" id="IPR002549">
    <property type="entry name" value="AI-2E-like"/>
</dbReference>
<evidence type="ECO:0000256" key="2">
    <source>
        <dbReference type="ARBA" id="ARBA00009773"/>
    </source>
</evidence>
<evidence type="ECO:0000256" key="5">
    <source>
        <dbReference type="ARBA" id="ARBA00023136"/>
    </source>
</evidence>
<evidence type="ECO:0000313" key="8">
    <source>
        <dbReference type="Proteomes" id="UP000249645"/>
    </source>
</evidence>
<evidence type="ECO:0000256" key="4">
    <source>
        <dbReference type="ARBA" id="ARBA00022989"/>
    </source>
</evidence>
<evidence type="ECO:0000256" key="6">
    <source>
        <dbReference type="SAM" id="Phobius"/>
    </source>
</evidence>
<comment type="similarity">
    <text evidence="2">Belongs to the autoinducer-2 exporter (AI-2E) (TC 2.A.86) family.</text>
</comment>
<feature type="transmembrane region" description="Helical" evidence="6">
    <location>
        <begin position="259"/>
        <end position="276"/>
    </location>
</feature>
<dbReference type="PANTHER" id="PTHR21716">
    <property type="entry name" value="TRANSMEMBRANE PROTEIN"/>
    <property type="match status" value="1"/>
</dbReference>
<dbReference type="GO" id="GO:0016020">
    <property type="term" value="C:membrane"/>
    <property type="evidence" value="ECO:0007669"/>
    <property type="project" value="UniProtKB-SubCell"/>
</dbReference>
<feature type="transmembrane region" description="Helical" evidence="6">
    <location>
        <begin position="137"/>
        <end position="162"/>
    </location>
</feature>
<feature type="transmembrane region" description="Helical" evidence="6">
    <location>
        <begin position="13"/>
        <end position="46"/>
    </location>
</feature>
<evidence type="ECO:0000256" key="3">
    <source>
        <dbReference type="ARBA" id="ARBA00022692"/>
    </source>
</evidence>
<feature type="transmembrane region" description="Helical" evidence="6">
    <location>
        <begin position="225"/>
        <end position="247"/>
    </location>
</feature>
<sequence>MQNTSSQKKSKQLTLLIVIILLGIFLFYGLIEFFTAFLGSVIFYILTKGMMDKLTKKFRLKPSLSAIIIMVASFFIILLPVSLFVTLLYGKVSELLSNPQQILDLVKSLDATIKEKTNYSILSPKTIEGIPAIATKILGLIVNTGVNALSSIAMMYFFYYFLLTSKDLKGQLEQYLPFEPKHVNILGKELYQQTVSNALGIPLIAVAQGLCGYVAYLVGGVPEPGFWGVLTGFASIIPVVGSAVIYIPISIYLLAESHVWQGFTVLGICLLILGSVDNVIRFVLAKKMADVHPIITVLGVILGLKFFGLSGLIFGPLLISYFFIFYKMYYNDYVREDGQPEAEVSKTLAEKRAEKKAEKTS</sequence>
<keyword evidence="5 6" id="KW-0472">Membrane</keyword>
<gene>
    <name evidence="7" type="ORF">DI598_01305</name>
</gene>
<feature type="transmembrane region" description="Helical" evidence="6">
    <location>
        <begin position="296"/>
        <end position="326"/>
    </location>
</feature>
<dbReference type="Proteomes" id="UP000249645">
    <property type="component" value="Unassembled WGS sequence"/>
</dbReference>
<reference evidence="7 8" key="1">
    <citation type="submission" date="2017-11" db="EMBL/GenBank/DDBJ databases">
        <title>Infants hospitalized years apart are colonized by the same room-sourced microbial strains.</title>
        <authorList>
            <person name="Brooks B."/>
            <person name="Olm M.R."/>
            <person name="Firek B.A."/>
            <person name="Baker R."/>
            <person name="Thomas B.C."/>
            <person name="Morowitz M.J."/>
            <person name="Banfield J.F."/>
        </authorList>
    </citation>
    <scope>NUCLEOTIDE SEQUENCE [LARGE SCALE GENOMIC DNA]</scope>
    <source>
        <strain evidence="7">S2_009_000_R2_76</strain>
    </source>
</reference>
<dbReference type="Pfam" id="PF01594">
    <property type="entry name" value="AI-2E_transport"/>
    <property type="match status" value="1"/>
</dbReference>
<organism evidence="7 8">
    <name type="scientific">Pseudopedobacter saltans</name>
    <dbReference type="NCBI Taxonomy" id="151895"/>
    <lineage>
        <taxon>Bacteria</taxon>
        <taxon>Pseudomonadati</taxon>
        <taxon>Bacteroidota</taxon>
        <taxon>Sphingobacteriia</taxon>
        <taxon>Sphingobacteriales</taxon>
        <taxon>Sphingobacteriaceae</taxon>
        <taxon>Pseudopedobacter</taxon>
    </lineage>
</organism>
<name>A0A2W5F815_9SPHI</name>
<dbReference type="AlphaFoldDB" id="A0A2W5F815"/>
<evidence type="ECO:0008006" key="9">
    <source>
        <dbReference type="Google" id="ProtNLM"/>
    </source>
</evidence>
<proteinExistence type="inferred from homology"/>
<keyword evidence="4 6" id="KW-1133">Transmembrane helix</keyword>
<keyword evidence="3 6" id="KW-0812">Transmembrane</keyword>
<comment type="caution">
    <text evidence="7">The sequence shown here is derived from an EMBL/GenBank/DDBJ whole genome shotgun (WGS) entry which is preliminary data.</text>
</comment>
<accession>A0A2W5F815</accession>
<evidence type="ECO:0000313" key="7">
    <source>
        <dbReference type="EMBL" id="PZP52191.1"/>
    </source>
</evidence>